<organism evidence="5 6">
    <name type="scientific">Thalassobacillus cyri</name>
    <dbReference type="NCBI Taxonomy" id="571932"/>
    <lineage>
        <taxon>Bacteria</taxon>
        <taxon>Bacillati</taxon>
        <taxon>Bacillota</taxon>
        <taxon>Bacilli</taxon>
        <taxon>Bacillales</taxon>
        <taxon>Bacillaceae</taxon>
        <taxon>Thalassobacillus</taxon>
    </lineage>
</organism>
<reference evidence="6" key="1">
    <citation type="submission" date="2016-10" db="EMBL/GenBank/DDBJ databases">
        <authorList>
            <person name="Varghese N."/>
            <person name="Submissions S."/>
        </authorList>
    </citation>
    <scope>NUCLEOTIDE SEQUENCE [LARGE SCALE GENOMIC DNA]</scope>
    <source>
        <strain evidence="6">CCM7597</strain>
    </source>
</reference>
<dbReference type="STRING" id="571932.SAMN05421743_1155"/>
<dbReference type="PROSITE" id="PS00894">
    <property type="entry name" value="HTH_DEOR_1"/>
    <property type="match status" value="1"/>
</dbReference>
<dbReference type="InterPro" id="IPR050313">
    <property type="entry name" value="Carb_Metab_HTH_regulators"/>
</dbReference>
<evidence type="ECO:0000259" key="4">
    <source>
        <dbReference type="PROSITE" id="PS51000"/>
    </source>
</evidence>
<dbReference type="SMART" id="SM00420">
    <property type="entry name" value="HTH_DEOR"/>
    <property type="match status" value="1"/>
</dbReference>
<dbReference type="SUPFAM" id="SSF100950">
    <property type="entry name" value="NagB/RpiA/CoA transferase-like"/>
    <property type="match status" value="1"/>
</dbReference>
<dbReference type="OrthoDB" id="9797223at2"/>
<dbReference type="PANTHER" id="PTHR30363">
    <property type="entry name" value="HTH-TYPE TRANSCRIPTIONAL REGULATOR SRLR-RELATED"/>
    <property type="match status" value="1"/>
</dbReference>
<dbReference type="SUPFAM" id="SSF46785">
    <property type="entry name" value="Winged helix' DNA-binding domain"/>
    <property type="match status" value="1"/>
</dbReference>
<dbReference type="Proteomes" id="UP000198584">
    <property type="component" value="Unassembled WGS sequence"/>
</dbReference>
<dbReference type="RefSeq" id="WP_093045940.1">
    <property type="nucleotide sequence ID" value="NZ_FNQR01000015.1"/>
</dbReference>
<feature type="domain" description="HTH deoR-type" evidence="4">
    <location>
        <begin position="3"/>
        <end position="58"/>
    </location>
</feature>
<dbReference type="InterPro" id="IPR018356">
    <property type="entry name" value="Tscrpt_reg_HTH_DeoR_CS"/>
</dbReference>
<keyword evidence="1" id="KW-0805">Transcription regulation</keyword>
<sequence>MLTPERHQMILKLLQDRKTVKMKELVEATKASESTIRRDLSYLEEQKKLRRVHGGASIKSAASEEPSLQEKRTVQLAEKQAIAEYAASLVRDGDSIFLDAGSTTYEMIPLLAQKNVLVVTNGLSHLETLTSYDIETYVVGGRIKRKTRAVIGAHAVESLKHYRFDKCFLGINGVHPKEGFTTPDPEEAVVKNTALQLSGETFILADASKFHEITFAKVADIQDAVIISDAPEDLLPSFKELTEVKVVTS</sequence>
<evidence type="ECO:0000256" key="2">
    <source>
        <dbReference type="ARBA" id="ARBA00023125"/>
    </source>
</evidence>
<dbReference type="InterPro" id="IPR036390">
    <property type="entry name" value="WH_DNA-bd_sf"/>
</dbReference>
<dbReference type="Pfam" id="PF08220">
    <property type="entry name" value="HTH_DeoR"/>
    <property type="match status" value="1"/>
</dbReference>
<dbReference type="InterPro" id="IPR001034">
    <property type="entry name" value="DeoR_HTH"/>
</dbReference>
<dbReference type="SMART" id="SM01134">
    <property type="entry name" value="DeoRC"/>
    <property type="match status" value="1"/>
</dbReference>
<dbReference type="Gene3D" id="3.40.50.1360">
    <property type="match status" value="1"/>
</dbReference>
<keyword evidence="2" id="KW-0238">DNA-binding</keyword>
<name>A0A1H4GB56_9BACI</name>
<keyword evidence="3" id="KW-0804">Transcription</keyword>
<dbReference type="InterPro" id="IPR036388">
    <property type="entry name" value="WH-like_DNA-bd_sf"/>
</dbReference>
<dbReference type="PANTHER" id="PTHR30363:SF56">
    <property type="entry name" value="TRANSCRIPTIONAL REGULATOR, DEOR FAMILY"/>
    <property type="match status" value="1"/>
</dbReference>
<evidence type="ECO:0000256" key="1">
    <source>
        <dbReference type="ARBA" id="ARBA00023015"/>
    </source>
</evidence>
<dbReference type="InterPro" id="IPR037171">
    <property type="entry name" value="NagB/RpiA_transferase-like"/>
</dbReference>
<dbReference type="GO" id="GO:0003677">
    <property type="term" value="F:DNA binding"/>
    <property type="evidence" value="ECO:0007669"/>
    <property type="project" value="UniProtKB-KW"/>
</dbReference>
<accession>A0A1H4GB56</accession>
<dbReference type="AlphaFoldDB" id="A0A1H4GB56"/>
<dbReference type="PROSITE" id="PS51000">
    <property type="entry name" value="HTH_DEOR_2"/>
    <property type="match status" value="1"/>
</dbReference>
<dbReference type="PRINTS" id="PR00037">
    <property type="entry name" value="HTHLACR"/>
</dbReference>
<dbReference type="InterPro" id="IPR014036">
    <property type="entry name" value="DeoR-like_C"/>
</dbReference>
<dbReference type="GO" id="GO:0003700">
    <property type="term" value="F:DNA-binding transcription factor activity"/>
    <property type="evidence" value="ECO:0007669"/>
    <property type="project" value="InterPro"/>
</dbReference>
<gene>
    <name evidence="5" type="ORF">SAMN05421743_1155</name>
</gene>
<dbReference type="EMBL" id="FNQR01000015">
    <property type="protein sequence ID" value="SEB06866.1"/>
    <property type="molecule type" value="Genomic_DNA"/>
</dbReference>
<dbReference type="Pfam" id="PF00455">
    <property type="entry name" value="DeoRC"/>
    <property type="match status" value="1"/>
</dbReference>
<evidence type="ECO:0000313" key="5">
    <source>
        <dbReference type="EMBL" id="SEB06866.1"/>
    </source>
</evidence>
<proteinExistence type="predicted"/>
<dbReference type="Gene3D" id="1.10.10.10">
    <property type="entry name" value="Winged helix-like DNA-binding domain superfamily/Winged helix DNA-binding domain"/>
    <property type="match status" value="1"/>
</dbReference>
<protein>
    <submittedName>
        <fullName evidence="5">DeoR family transcriptional regulator, fructose operon transcriptional repressor</fullName>
    </submittedName>
</protein>
<evidence type="ECO:0000313" key="6">
    <source>
        <dbReference type="Proteomes" id="UP000198584"/>
    </source>
</evidence>
<keyword evidence="6" id="KW-1185">Reference proteome</keyword>
<evidence type="ECO:0000256" key="3">
    <source>
        <dbReference type="ARBA" id="ARBA00023163"/>
    </source>
</evidence>